<dbReference type="AlphaFoldDB" id="Q7VCW7"/>
<evidence type="ECO:0000313" key="2">
    <source>
        <dbReference type="Proteomes" id="UP000001420"/>
    </source>
</evidence>
<dbReference type="EnsemblBacteria" id="AAP99667">
    <property type="protein sequence ID" value="AAP99667"/>
    <property type="gene ID" value="Pro_0623"/>
</dbReference>
<reference evidence="1 2" key="1">
    <citation type="journal article" date="2003" name="Proc. Natl. Acad. Sci. U.S.A.">
        <title>Genome sequence of the cyanobacterium Prochlorococcus marinus SS120, a nearly minimal oxyphototrophic genome.</title>
        <authorList>
            <person name="Dufresne A."/>
            <person name="Salanoubat M."/>
            <person name="Partensky F."/>
            <person name="Artiguenave F."/>
            <person name="Axmann I.M."/>
            <person name="Barbe V."/>
            <person name="Duprat S."/>
            <person name="Galperin M.Y."/>
            <person name="Koonin E.V."/>
            <person name="Le Gall F."/>
            <person name="Makarova K.S."/>
            <person name="Ostrowski M."/>
            <person name="Oztas S."/>
            <person name="Robert C."/>
            <person name="Rogozin I.B."/>
            <person name="Scanlan D.J."/>
            <person name="Tandeau de Marsac N."/>
            <person name="Weissenbach J."/>
            <person name="Wincker P."/>
            <person name="Wolf Y.I."/>
            <person name="Hess W.R."/>
        </authorList>
    </citation>
    <scope>NUCLEOTIDE SEQUENCE [LARGE SCALE GENOMIC DNA]</scope>
    <source>
        <strain evidence="2">SARG / CCMP1375 / SS120</strain>
    </source>
</reference>
<dbReference type="PATRIC" id="fig|167539.5.peg.644"/>
<dbReference type="Proteomes" id="UP000001420">
    <property type="component" value="Chromosome"/>
</dbReference>
<evidence type="ECO:0000313" key="1">
    <source>
        <dbReference type="EMBL" id="AAP99667.1"/>
    </source>
</evidence>
<dbReference type="STRING" id="167539.Pro_0623"/>
<evidence type="ECO:0008006" key="3">
    <source>
        <dbReference type="Google" id="ProtNLM"/>
    </source>
</evidence>
<dbReference type="OrthoDB" id="540557at2"/>
<protein>
    <recommendedName>
        <fullName evidence="3">Galactose oxidase</fullName>
    </recommendedName>
</protein>
<keyword evidence="2" id="KW-1185">Reference proteome</keyword>
<accession>Q7VCW7</accession>
<dbReference type="KEGG" id="pma:Pro_0623"/>
<name>Q7VCW7_PROMA</name>
<dbReference type="HOGENOM" id="CLU_176278_0_0_3"/>
<proteinExistence type="predicted"/>
<dbReference type="EMBL" id="AE017126">
    <property type="protein sequence ID" value="AAP99667.1"/>
    <property type="molecule type" value="Genomic_DNA"/>
</dbReference>
<dbReference type="eggNOG" id="ENOG502ZTKH">
    <property type="taxonomic scope" value="Bacteria"/>
</dbReference>
<dbReference type="RefSeq" id="WP_011124775.1">
    <property type="nucleotide sequence ID" value="NC_005042.1"/>
</dbReference>
<sequence length="93" mass="10945">MFTHSTQKVLPKKRYAEEEGWDYLEEGTLKMSRSARVCMTCVHFRYSCDKHCHTLLTCRAHQRLIPQGSHLTSRCPQWHKNYEDKFGICPEAA</sequence>
<organism evidence="1 2">
    <name type="scientific">Prochlorococcus marinus (strain SARG / CCMP1375 / SS120)</name>
    <dbReference type="NCBI Taxonomy" id="167539"/>
    <lineage>
        <taxon>Bacteria</taxon>
        <taxon>Bacillati</taxon>
        <taxon>Cyanobacteriota</taxon>
        <taxon>Cyanophyceae</taxon>
        <taxon>Synechococcales</taxon>
        <taxon>Prochlorococcaceae</taxon>
        <taxon>Prochlorococcus</taxon>
    </lineage>
</organism>
<gene>
    <name evidence="1" type="ordered locus">Pro_0623</name>
</gene>